<dbReference type="Proteomes" id="UP001144280">
    <property type="component" value="Unassembled WGS sequence"/>
</dbReference>
<dbReference type="EMBL" id="BSDI01000083">
    <property type="protein sequence ID" value="GLI03370.1"/>
    <property type="molecule type" value="Genomic_DNA"/>
</dbReference>
<accession>A0ABQ5RAE6</accession>
<proteinExistence type="predicted"/>
<gene>
    <name evidence="1" type="ORF">Pa4123_86480</name>
</gene>
<comment type="caution">
    <text evidence="1">The sequence shown here is derived from an EMBL/GenBank/DDBJ whole genome shotgun (WGS) entry which is preliminary data.</text>
</comment>
<sequence length="275" mass="29908">MMALNALGAMKRAYDTKQLRDQIARIESTVQALGARIDQILDISVMAAFEHLATADRATNDDFRRQELNLARGKFVEMTKRPTESMAHPGEQDLSAQQVTAIGHAGNFSYFMMNGEVSLALLEAYRCTERFPALGVQLFPKAVFSRDYSATGRAMVARRASRDRVRANHEASLKAHQADRGAYYRELAWKVPAAGAVFLGFLAAGMVAPPLAGQAGARAAGILAGTGDRAISDVPGPKPKLNYDSNAIDPPEEIELMRQASAESAQRRATLERSV</sequence>
<protein>
    <submittedName>
        <fullName evidence="1">Uncharacterized protein</fullName>
    </submittedName>
</protein>
<organism evidence="1 2">
    <name type="scientific">Phytohabitans aurantiacus</name>
    <dbReference type="NCBI Taxonomy" id="3016789"/>
    <lineage>
        <taxon>Bacteria</taxon>
        <taxon>Bacillati</taxon>
        <taxon>Actinomycetota</taxon>
        <taxon>Actinomycetes</taxon>
        <taxon>Micromonosporales</taxon>
        <taxon>Micromonosporaceae</taxon>
    </lineage>
</organism>
<evidence type="ECO:0000313" key="1">
    <source>
        <dbReference type="EMBL" id="GLI03370.1"/>
    </source>
</evidence>
<reference evidence="1" key="1">
    <citation type="submission" date="2022-12" db="EMBL/GenBank/DDBJ databases">
        <title>New Phytohabitans aurantiacus sp. RD004123 nov., an actinomycete isolated from soil.</title>
        <authorList>
            <person name="Triningsih D.W."/>
            <person name="Harunari E."/>
            <person name="Igarashi Y."/>
        </authorList>
    </citation>
    <scope>NUCLEOTIDE SEQUENCE</scope>
    <source>
        <strain evidence="1">RD004123</strain>
    </source>
</reference>
<keyword evidence="2" id="KW-1185">Reference proteome</keyword>
<evidence type="ECO:0000313" key="2">
    <source>
        <dbReference type="Proteomes" id="UP001144280"/>
    </source>
</evidence>
<name>A0ABQ5RAE6_9ACTN</name>